<dbReference type="InterPro" id="IPR025714">
    <property type="entry name" value="Methyltranfer_dom"/>
</dbReference>
<dbReference type="CDD" id="cd02440">
    <property type="entry name" value="AdoMet_MTases"/>
    <property type="match status" value="1"/>
</dbReference>
<dbReference type="GO" id="GO:0008168">
    <property type="term" value="F:methyltransferase activity"/>
    <property type="evidence" value="ECO:0007669"/>
    <property type="project" value="UniProtKB-KW"/>
</dbReference>
<dbReference type="Proteomes" id="UP000001591">
    <property type="component" value="Chromosome"/>
</dbReference>
<evidence type="ECO:0000313" key="7">
    <source>
        <dbReference type="EMBL" id="ACI99544.1"/>
    </source>
</evidence>
<dbReference type="EMBL" id="CP000613">
    <property type="protein sequence ID" value="ACI99544.1"/>
    <property type="molecule type" value="Genomic_DNA"/>
</dbReference>
<dbReference type="STRING" id="414684.RC1_2157"/>
<evidence type="ECO:0000256" key="3">
    <source>
        <dbReference type="ARBA" id="ARBA00022679"/>
    </source>
</evidence>
<evidence type="ECO:0000256" key="2">
    <source>
        <dbReference type="ARBA" id="ARBA00022603"/>
    </source>
</evidence>
<evidence type="ECO:0000256" key="5">
    <source>
        <dbReference type="SAM" id="MobiDB-lite"/>
    </source>
</evidence>
<feature type="domain" description="Methyltransferase" evidence="6">
    <location>
        <begin position="105"/>
        <end position="215"/>
    </location>
</feature>
<dbReference type="GO" id="GO:0032259">
    <property type="term" value="P:methylation"/>
    <property type="evidence" value="ECO:0007669"/>
    <property type="project" value="UniProtKB-KW"/>
</dbReference>
<dbReference type="SUPFAM" id="SSF53335">
    <property type="entry name" value="S-adenosyl-L-methionine-dependent methyltransferases"/>
    <property type="match status" value="1"/>
</dbReference>
<dbReference type="HOGENOM" id="CLU_068467_0_0_5"/>
<dbReference type="InterPro" id="IPR029063">
    <property type="entry name" value="SAM-dependent_MTases_sf"/>
</dbReference>
<keyword evidence="3" id="KW-0808">Transferase</keyword>
<keyword evidence="2" id="KW-0489">Methyltransferase</keyword>
<sequence>MAGTQNEGDGATLTFRQRFIAWWEGYDLSGLRRGGRDGGADGGAGGAGGGSAAAAGGAGRSRNRYGKPLWTATRVQVAEKIWGEGFSTPGGLEHISTLIKPLGLNPAMSVLDIGAGLGGSTRTMAQQCGAWVTGLEHDPVLAEKAKQLSQKAGLAKQAPVEFFDPENFVWTKRVDAIFSKETFFTIQNKDALIDTMELALKPRGQFLFTDYVQDRVTPRGRDYEAWMKHEPVEPHPWTVDQYVGAMQQRNLDIRITEDISDMHRGLVLTAIQDLVRHLETVSMDHDTKLAVVDEVEMWARRLAALAGGLRCYRFYAMKPADLS</sequence>
<feature type="compositionally biased region" description="Gly residues" evidence="5">
    <location>
        <begin position="40"/>
        <end position="59"/>
    </location>
</feature>
<reference evidence="7 8" key="1">
    <citation type="journal article" date="2010" name="BMC Genomics">
        <title>Metabolic flexibility revealed in the genome of the cyst-forming alpha-1 proteobacterium Rhodospirillum centenum.</title>
        <authorList>
            <person name="Lu Y.K."/>
            <person name="Marden J."/>
            <person name="Han M."/>
            <person name="Swingley W.D."/>
            <person name="Mastrian S.D."/>
            <person name="Chowdhury S.R."/>
            <person name="Hao J."/>
            <person name="Helmy T."/>
            <person name="Kim S."/>
            <person name="Kurdoglu A.A."/>
            <person name="Matthies H.J."/>
            <person name="Rollo D."/>
            <person name="Stothard P."/>
            <person name="Blankenship R.E."/>
            <person name="Bauer C.E."/>
            <person name="Touchman J.W."/>
        </authorList>
    </citation>
    <scope>NUCLEOTIDE SEQUENCE [LARGE SCALE GENOMIC DNA]</scope>
    <source>
        <strain evidence="8">ATCC 51521 / SW</strain>
    </source>
</reference>
<keyword evidence="8" id="KW-1185">Reference proteome</keyword>
<dbReference type="OrthoDB" id="9765084at2"/>
<dbReference type="KEGG" id="rce:RC1_2157"/>
<dbReference type="eggNOG" id="COG2230">
    <property type="taxonomic scope" value="Bacteria"/>
</dbReference>
<dbReference type="PANTHER" id="PTHR44307:SF2">
    <property type="entry name" value="PHOSPHOETHANOLAMINE METHYLTRANSFERASE ISOFORM X1"/>
    <property type="match status" value="1"/>
</dbReference>
<evidence type="ECO:0000259" key="6">
    <source>
        <dbReference type="Pfam" id="PF13847"/>
    </source>
</evidence>
<dbReference type="AlphaFoldDB" id="B6IP42"/>
<dbReference type="RefSeq" id="WP_012567329.1">
    <property type="nucleotide sequence ID" value="NC_011420.2"/>
</dbReference>
<feature type="region of interest" description="Disordered" evidence="5">
    <location>
        <begin position="39"/>
        <end position="60"/>
    </location>
</feature>
<dbReference type="Gene3D" id="3.40.50.150">
    <property type="entry name" value="Vaccinia Virus protein VP39"/>
    <property type="match status" value="1"/>
</dbReference>
<evidence type="ECO:0000256" key="1">
    <source>
        <dbReference type="ARBA" id="ARBA00005189"/>
    </source>
</evidence>
<name>B6IP42_RHOCS</name>
<evidence type="ECO:0000313" key="8">
    <source>
        <dbReference type="Proteomes" id="UP000001591"/>
    </source>
</evidence>
<comment type="pathway">
    <text evidence="1">Lipid metabolism.</text>
</comment>
<comment type="pathway">
    <text evidence="4">Phospholipid metabolism.</text>
</comment>
<protein>
    <recommendedName>
        <fullName evidence="6">Methyltransferase domain-containing protein</fullName>
    </recommendedName>
</protein>
<dbReference type="Pfam" id="PF13847">
    <property type="entry name" value="Methyltransf_31"/>
    <property type="match status" value="1"/>
</dbReference>
<gene>
    <name evidence="7" type="ordered locus">RC1_2157</name>
</gene>
<dbReference type="PANTHER" id="PTHR44307">
    <property type="entry name" value="PHOSPHOETHANOLAMINE METHYLTRANSFERASE"/>
    <property type="match status" value="1"/>
</dbReference>
<accession>B6IP42</accession>
<organism evidence="7 8">
    <name type="scientific">Rhodospirillum centenum (strain ATCC 51521 / SW)</name>
    <dbReference type="NCBI Taxonomy" id="414684"/>
    <lineage>
        <taxon>Bacteria</taxon>
        <taxon>Pseudomonadati</taxon>
        <taxon>Pseudomonadota</taxon>
        <taxon>Alphaproteobacteria</taxon>
        <taxon>Rhodospirillales</taxon>
        <taxon>Rhodospirillaceae</taxon>
        <taxon>Rhodospirillum</taxon>
    </lineage>
</organism>
<proteinExistence type="predicted"/>
<evidence type="ECO:0000256" key="4">
    <source>
        <dbReference type="ARBA" id="ARBA00025707"/>
    </source>
</evidence>